<evidence type="ECO:0000256" key="8">
    <source>
        <dbReference type="ARBA" id="ARBA00034473"/>
    </source>
</evidence>
<dbReference type="SUPFAM" id="SSF53850">
    <property type="entry name" value="Periplasmic binding protein-like II"/>
    <property type="match status" value="1"/>
</dbReference>
<dbReference type="InterPro" id="IPR050490">
    <property type="entry name" value="Bact_solute-bd_prot1"/>
</dbReference>
<evidence type="ECO:0000256" key="7">
    <source>
        <dbReference type="ARBA" id="ARBA00022764"/>
    </source>
</evidence>
<dbReference type="PANTHER" id="PTHR43649">
    <property type="entry name" value="ARABINOSE-BINDING PROTEIN-RELATED"/>
    <property type="match status" value="1"/>
</dbReference>
<feature type="signal peptide" evidence="9">
    <location>
        <begin position="1"/>
        <end position="30"/>
    </location>
</feature>
<comment type="similarity">
    <text evidence="2">Belongs to the bacterial solute-binding protein 1 family.</text>
</comment>
<comment type="function">
    <text evidence="8">Part of the ABC transporter complex UgpBAEC involved in sn-glycerol-3-phosphate (G3P) import. Binds G3P.</text>
</comment>
<comment type="subcellular location">
    <subcellularLocation>
        <location evidence="1">Periplasm</location>
    </subcellularLocation>
</comment>
<name>B8IKQ9_METNO</name>
<dbReference type="CDD" id="cd14748">
    <property type="entry name" value="PBP2_UgpB"/>
    <property type="match status" value="1"/>
</dbReference>
<dbReference type="Proteomes" id="UP000008207">
    <property type="component" value="Chromosome"/>
</dbReference>
<keyword evidence="6 9" id="KW-0732">Signal</keyword>
<dbReference type="STRING" id="460265.Mnod_1265"/>
<dbReference type="NCBIfam" id="NF008211">
    <property type="entry name" value="PRK10974.1"/>
    <property type="match status" value="1"/>
</dbReference>
<reference evidence="10 11" key="1">
    <citation type="submission" date="2009-01" db="EMBL/GenBank/DDBJ databases">
        <title>Complete sequence of chromosome of Methylobacterium nodulans ORS 2060.</title>
        <authorList>
            <consortium name="US DOE Joint Genome Institute"/>
            <person name="Lucas S."/>
            <person name="Copeland A."/>
            <person name="Lapidus A."/>
            <person name="Glavina del Rio T."/>
            <person name="Dalin E."/>
            <person name="Tice H."/>
            <person name="Bruce D."/>
            <person name="Goodwin L."/>
            <person name="Pitluck S."/>
            <person name="Sims D."/>
            <person name="Brettin T."/>
            <person name="Detter J.C."/>
            <person name="Han C."/>
            <person name="Larimer F."/>
            <person name="Land M."/>
            <person name="Hauser L."/>
            <person name="Kyrpides N."/>
            <person name="Ivanova N."/>
            <person name="Marx C.J."/>
            <person name="Richardson P."/>
        </authorList>
    </citation>
    <scope>NUCLEOTIDE SEQUENCE [LARGE SCALE GENOMIC DNA]</scope>
    <source>
        <strain evidence="11">LMG 21967 / CNCM I-2342 / ORS 2060</strain>
    </source>
</reference>
<comment type="subunit">
    <text evidence="3">The complex is composed of two ATP-binding proteins (UgpC), two transmembrane proteins (UgpA and UgpE) and a solute-binding protein (UgpB).</text>
</comment>
<accession>B8IKQ9</accession>
<feature type="chain" id="PRO_5002871713" description="sn-glycerol-3-phosphate-binding periplasmic protein UgpB" evidence="9">
    <location>
        <begin position="31"/>
        <end position="446"/>
    </location>
</feature>
<dbReference type="Pfam" id="PF13416">
    <property type="entry name" value="SBP_bac_8"/>
    <property type="match status" value="1"/>
</dbReference>
<dbReference type="AlphaFoldDB" id="B8IKQ9"/>
<sequence>MDWTTIVRKGLAACGIASLAGIAAASPASAVTELQWWHAMVGANNDTIIRLAEEFNAAQSEYRVVPAYKGTYPETLNAGIAAFRAGTAPHIIQVFEVGTATMMAAKGAVKPVYQLMKEAGEPFDPNAYLPAVTGYYSTAKGEMLSFPFNSSSMVMWVNRDALRKAGLDPNAPPKTWPAVFEAAKALKAAGYSTCGVSNTWVTWAHLEQFSAWHNVPLATKANGLDGFDTSLEINNPLQVRHLATLAEMQKEKLYDYSGRYDNGFGRFTSGECPLFLGSSGSYGNVRGNAKFDWAAAAMPYYPDVPGAPQNSIIGGASLWVMGGKSAEEYKGVAKFFAFLSDTDRQARIHQTTGYLPITKAAYEKSKADGFYDKNPALEVPIRELTNKAPTENSRGLRLGNMPQMRDVWAEEIEAALAGKKPAKQALDEAAARGNAMLRQFEKQANR</sequence>
<organism evidence="10 11">
    <name type="scientific">Methylobacterium nodulans (strain LMG 21967 / CNCM I-2342 / ORS 2060)</name>
    <dbReference type="NCBI Taxonomy" id="460265"/>
    <lineage>
        <taxon>Bacteria</taxon>
        <taxon>Pseudomonadati</taxon>
        <taxon>Pseudomonadota</taxon>
        <taxon>Alphaproteobacteria</taxon>
        <taxon>Hyphomicrobiales</taxon>
        <taxon>Methylobacteriaceae</taxon>
        <taxon>Methylobacterium</taxon>
    </lineage>
</organism>
<evidence type="ECO:0000256" key="2">
    <source>
        <dbReference type="ARBA" id="ARBA00008520"/>
    </source>
</evidence>
<dbReference type="OrthoDB" id="9762335at2"/>
<keyword evidence="11" id="KW-1185">Reference proteome</keyword>
<proteinExistence type="inferred from homology"/>
<dbReference type="PANTHER" id="PTHR43649:SF31">
    <property type="entry name" value="SN-GLYCEROL-3-PHOSPHATE-BINDING PERIPLASMIC PROTEIN UGPB"/>
    <property type="match status" value="1"/>
</dbReference>
<gene>
    <name evidence="10" type="ordered locus">Mnod_1265</name>
</gene>
<dbReference type="HOGENOM" id="CLU_031285_3_0_5"/>
<protein>
    <recommendedName>
        <fullName evidence="4">sn-glycerol-3-phosphate-binding periplasmic protein UgpB</fullName>
    </recommendedName>
</protein>
<keyword evidence="5" id="KW-0813">Transport</keyword>
<dbReference type="GO" id="GO:0042597">
    <property type="term" value="C:periplasmic space"/>
    <property type="evidence" value="ECO:0007669"/>
    <property type="project" value="UniProtKB-SubCell"/>
</dbReference>
<evidence type="ECO:0000256" key="3">
    <source>
        <dbReference type="ARBA" id="ARBA00011557"/>
    </source>
</evidence>
<dbReference type="KEGG" id="mno:Mnod_1265"/>
<evidence type="ECO:0000256" key="4">
    <source>
        <dbReference type="ARBA" id="ARBA00017470"/>
    </source>
</evidence>
<dbReference type="RefSeq" id="WP_015927962.1">
    <property type="nucleotide sequence ID" value="NC_011894.1"/>
</dbReference>
<evidence type="ECO:0000256" key="1">
    <source>
        <dbReference type="ARBA" id="ARBA00004418"/>
    </source>
</evidence>
<dbReference type="InterPro" id="IPR006059">
    <property type="entry name" value="SBP"/>
</dbReference>
<keyword evidence="7" id="KW-0574">Periplasm</keyword>
<evidence type="ECO:0000313" key="11">
    <source>
        <dbReference type="Proteomes" id="UP000008207"/>
    </source>
</evidence>
<evidence type="ECO:0000256" key="5">
    <source>
        <dbReference type="ARBA" id="ARBA00022448"/>
    </source>
</evidence>
<evidence type="ECO:0000313" key="10">
    <source>
        <dbReference type="EMBL" id="ACL56266.1"/>
    </source>
</evidence>
<dbReference type="Gene3D" id="3.40.190.10">
    <property type="entry name" value="Periplasmic binding protein-like II"/>
    <property type="match status" value="2"/>
</dbReference>
<dbReference type="EMBL" id="CP001349">
    <property type="protein sequence ID" value="ACL56266.1"/>
    <property type="molecule type" value="Genomic_DNA"/>
</dbReference>
<dbReference type="eggNOG" id="COG1653">
    <property type="taxonomic scope" value="Bacteria"/>
</dbReference>
<evidence type="ECO:0000256" key="6">
    <source>
        <dbReference type="ARBA" id="ARBA00022729"/>
    </source>
</evidence>
<evidence type="ECO:0000256" key="9">
    <source>
        <dbReference type="SAM" id="SignalP"/>
    </source>
</evidence>